<dbReference type="InterPro" id="IPR026983">
    <property type="entry name" value="DHC"/>
</dbReference>
<proteinExistence type="predicted"/>
<dbReference type="EMBL" id="VLTO01000069">
    <property type="protein sequence ID" value="KAA0169516.1"/>
    <property type="molecule type" value="Genomic_DNA"/>
</dbReference>
<feature type="coiled-coil region" evidence="1">
    <location>
        <begin position="326"/>
        <end position="357"/>
    </location>
</feature>
<evidence type="ECO:0000256" key="1">
    <source>
        <dbReference type="SAM" id="Coils"/>
    </source>
</evidence>
<feature type="compositionally biased region" description="Low complexity" evidence="2">
    <location>
        <begin position="292"/>
        <end position="307"/>
    </location>
</feature>
<dbReference type="Pfam" id="PF18199">
    <property type="entry name" value="Dynein_C"/>
    <property type="match status" value="1"/>
</dbReference>
<dbReference type="Proteomes" id="UP000322899">
    <property type="component" value="Unassembled WGS sequence"/>
</dbReference>
<dbReference type="AlphaFoldDB" id="A0A5A8DVS9"/>
<dbReference type="GO" id="GO:0007018">
    <property type="term" value="P:microtubule-based movement"/>
    <property type="evidence" value="ECO:0007669"/>
    <property type="project" value="InterPro"/>
</dbReference>
<dbReference type="GO" id="GO:0030286">
    <property type="term" value="C:dynein complex"/>
    <property type="evidence" value="ECO:0007669"/>
    <property type="project" value="InterPro"/>
</dbReference>
<reference evidence="4 5" key="1">
    <citation type="submission" date="2019-07" db="EMBL/GenBank/DDBJ databases">
        <title>Genomes of Cafeteria roenbergensis.</title>
        <authorList>
            <person name="Fischer M.G."/>
            <person name="Hackl T."/>
            <person name="Roman M."/>
        </authorList>
    </citation>
    <scope>NUCLEOTIDE SEQUENCE [LARGE SCALE GENOMIC DNA]</scope>
    <source>
        <strain evidence="4 5">E4-10P</strain>
    </source>
</reference>
<organism evidence="4 5">
    <name type="scientific">Cafeteria roenbergensis</name>
    <name type="common">Marine flagellate</name>
    <dbReference type="NCBI Taxonomy" id="33653"/>
    <lineage>
        <taxon>Eukaryota</taxon>
        <taxon>Sar</taxon>
        <taxon>Stramenopiles</taxon>
        <taxon>Bigyra</taxon>
        <taxon>Opalozoa</taxon>
        <taxon>Bicosoecida</taxon>
        <taxon>Cafeteriaceae</taxon>
        <taxon>Cafeteria</taxon>
    </lineage>
</organism>
<dbReference type="PANTHER" id="PTHR45703">
    <property type="entry name" value="DYNEIN HEAVY CHAIN"/>
    <property type="match status" value="1"/>
</dbReference>
<feature type="domain" description="Dynein heavy chain C-terminal" evidence="3">
    <location>
        <begin position="492"/>
        <end position="688"/>
    </location>
</feature>
<dbReference type="GO" id="GO:0045505">
    <property type="term" value="F:dynein intermediate chain binding"/>
    <property type="evidence" value="ECO:0007669"/>
    <property type="project" value="InterPro"/>
</dbReference>
<dbReference type="InterPro" id="IPR043160">
    <property type="entry name" value="Dynein_C_barrel"/>
</dbReference>
<gene>
    <name evidence="4" type="ORF">FNF27_06941</name>
</gene>
<feature type="region of interest" description="Disordered" evidence="2">
    <location>
        <begin position="284"/>
        <end position="324"/>
    </location>
</feature>
<dbReference type="InterPro" id="IPR041228">
    <property type="entry name" value="Dynein_C"/>
</dbReference>
<evidence type="ECO:0000256" key="2">
    <source>
        <dbReference type="SAM" id="MobiDB-lite"/>
    </source>
</evidence>
<dbReference type="PANTHER" id="PTHR45703:SF8">
    <property type="entry name" value="DYNEINS HEAVY CHAIN"/>
    <property type="match status" value="1"/>
</dbReference>
<evidence type="ECO:0000259" key="3">
    <source>
        <dbReference type="Pfam" id="PF18199"/>
    </source>
</evidence>
<evidence type="ECO:0000313" key="5">
    <source>
        <dbReference type="Proteomes" id="UP000322899"/>
    </source>
</evidence>
<accession>A0A5A8DVS9</accession>
<dbReference type="Gene3D" id="3.10.490.20">
    <property type="match status" value="1"/>
</dbReference>
<comment type="caution">
    <text evidence="4">The sequence shown here is derived from an EMBL/GenBank/DDBJ whole genome shotgun (WGS) entry which is preliminary data.</text>
</comment>
<dbReference type="Gene3D" id="1.20.1270.280">
    <property type="match status" value="1"/>
</dbReference>
<feature type="compositionally biased region" description="Low complexity" evidence="2">
    <location>
        <begin position="475"/>
        <end position="496"/>
    </location>
</feature>
<evidence type="ECO:0000313" key="4">
    <source>
        <dbReference type="EMBL" id="KAA0169516.1"/>
    </source>
</evidence>
<sequence>MEAAVRSALAATSGSGLDADALGARAATGAAAELRQRVREALAAFHGMVTARARYQAGTGLEPLVPSTADAKAAWLAASSVVSRAAAAQAAACPADEAGGGSADDDGGRTLEELVGQVNWPQVRFFVGGVVYGGLAGSQSARSAVRACLRPLVAPGAILSGNVLPWVAGAPGAPEASGSTLDSVRRDASLVQRIRDTVGGDASAGPSPGEAVAAGFPGAYATAAAEQSAWRVLSLAGGRSGSGASNADADLGSRLGSDCATAVAAAAAAAAAASTAAQSASAGAAESGLSDPGPAGVPPLALAQGPADRPSVETSAQRGGPSAADLAAATADAQAAKEALEDARLEAEAAAAAASDALTAAAAAEARRWGAAARDLSGDSLHRHSAAPARLAVSLALLVVGPAELGDSALHRDAPTAGSGPAGWTPAQVDREARAAARAAHRMATAAAAALLTARVEAVGARLAGLLGEPGEGMAGAAAPALPQPQAAHAAQESPASDQPMQAALLAETEQLRAVLLRAADCCGAVLAVLAGHRSACGQTAAAARAIAAGVVPGSLPGQRAREPGAGGAASLGDWSIGGWASGAGASLSVWLDAAQRRVEQLSTWAAQPDGMPPTPLRLGDLLRPQALLLAARQEAARRAGAPVDATAMETHVVLDSGSVGESSAASSKAPVVELVVAGMRLRGAAWASPDEAGRHVRPYSVGRVQCGGQLASCPNASPEQPLPLVLIRVLVASGAHLQPSDATSGDASMAQRDPGVLAAPILAGPGLTRVGTATLACDAGQGPDPWIRAAVAVLT</sequence>
<keyword evidence="1" id="KW-0175">Coiled coil</keyword>
<dbReference type="GO" id="GO:0051959">
    <property type="term" value="F:dynein light intermediate chain binding"/>
    <property type="evidence" value="ECO:0007669"/>
    <property type="project" value="InterPro"/>
</dbReference>
<feature type="region of interest" description="Disordered" evidence="2">
    <location>
        <begin position="475"/>
        <end position="500"/>
    </location>
</feature>
<name>A0A5A8DVS9_CAFRO</name>
<protein>
    <recommendedName>
        <fullName evidence="3">Dynein heavy chain C-terminal domain-containing protein</fullName>
    </recommendedName>
</protein>